<accession>A0A7Y9WU49</accession>
<dbReference type="SUPFAM" id="SSF140731">
    <property type="entry name" value="PA2201 C-terminal domain-like"/>
    <property type="match status" value="1"/>
</dbReference>
<dbReference type="Pfam" id="PF08929">
    <property type="entry name" value="PoNi_C"/>
    <property type="match status" value="1"/>
</dbReference>
<dbReference type="Proteomes" id="UP000540929">
    <property type="component" value="Unassembled WGS sequence"/>
</dbReference>
<reference evidence="2 3" key="1">
    <citation type="submission" date="2020-07" db="EMBL/GenBank/DDBJ databases">
        <title>Exploring microbial biodiversity for novel pathways involved in the catabolism of aromatic compounds derived from lignin.</title>
        <authorList>
            <person name="Elkins J."/>
        </authorList>
    </citation>
    <scope>NUCLEOTIDE SEQUENCE [LARGE SCALE GENOMIC DNA]</scope>
    <source>
        <strain evidence="2 3">H2C3C</strain>
    </source>
</reference>
<dbReference type="InterPro" id="IPR028983">
    <property type="entry name" value="PA2201-like_C"/>
</dbReference>
<dbReference type="InterPro" id="IPR015025">
    <property type="entry name" value="PoNi_C"/>
</dbReference>
<evidence type="ECO:0000313" key="3">
    <source>
        <dbReference type="Proteomes" id="UP000540929"/>
    </source>
</evidence>
<evidence type="ECO:0000313" key="2">
    <source>
        <dbReference type="EMBL" id="NYH26048.1"/>
    </source>
</evidence>
<feature type="domain" description="PoNi C-terminal" evidence="1">
    <location>
        <begin position="146"/>
        <end position="254"/>
    </location>
</feature>
<gene>
    <name evidence="2" type="ORF">GGD40_005619</name>
</gene>
<dbReference type="RefSeq" id="WP_179745783.1">
    <property type="nucleotide sequence ID" value="NZ_JACCAS010000002.1"/>
</dbReference>
<protein>
    <recommendedName>
        <fullName evidence="1">PoNi C-terminal domain-containing protein</fullName>
    </recommendedName>
</protein>
<dbReference type="Gene3D" id="1.10.3920.10">
    <property type="entry name" value="PA2201 C-terminal domain-like"/>
    <property type="match status" value="1"/>
</dbReference>
<dbReference type="EMBL" id="JACCAS010000002">
    <property type="protein sequence ID" value="NYH26048.1"/>
    <property type="molecule type" value="Genomic_DNA"/>
</dbReference>
<comment type="caution">
    <text evidence="2">The sequence shown here is derived from an EMBL/GenBank/DDBJ whole genome shotgun (WGS) entry which is preliminary data.</text>
</comment>
<proteinExistence type="predicted"/>
<evidence type="ECO:0000259" key="1">
    <source>
        <dbReference type="Pfam" id="PF08929"/>
    </source>
</evidence>
<organism evidence="2 3">
    <name type="scientific">Paraburkholderia bryophila</name>
    <dbReference type="NCBI Taxonomy" id="420952"/>
    <lineage>
        <taxon>Bacteria</taxon>
        <taxon>Pseudomonadati</taxon>
        <taxon>Pseudomonadota</taxon>
        <taxon>Betaproteobacteria</taxon>
        <taxon>Burkholderiales</taxon>
        <taxon>Burkholderiaceae</taxon>
        <taxon>Paraburkholderia</taxon>
    </lineage>
</organism>
<name>A0A7Y9WU49_9BURK</name>
<dbReference type="AlphaFoldDB" id="A0A7Y9WU49"/>
<sequence length="334" mass="38461">MSDFDSKRRQRFLSEEYLTWLSSIIREEIEHWTHNVPPTGNGEDARKAMGAWYVANETYRQFLLQYTAGADLRLLRTELDAVVTSLEAYTFAQRKAEKNDSYPPFMFGEIQDYESAVQLIGLCHLLHRRELLPRVVAMLDPFYRARDTLYEDLLAYGMDGRVDVDVWFHELYRDLINSMYSDTDELGISLVRSYLDKWYPAMRAASWHDSHLKANITDGGAYVGYWAIEAAAAAYLIELDDTSFRDHLLYPKDLVDFAREFDARQHSQSAKLDTGSMSVHTGQVCPETGIWKARGHNVPGVLVQKGDRMPEVFAPDTRGALRPQPALWEFERKA</sequence>
<keyword evidence="3" id="KW-1185">Reference proteome</keyword>